<accession>A0A834YZH3</accession>
<sequence length="423" mass="48763">MFRLMKNSRGEASSIRMRIPLGVRFNPTDEVLVNDYLKNKILNRPLPCDIIKEVNLYHYSPDHLAGSPIDGVIEGFTIAKCALYNVSSKSDAIEVPHHNLKDIFYVVTDDQRFFAAMYKLEGEKEMYFFTQRVRRTQNGTRPNRTAGNGYWKASAGDKAINSQGRVVIGYKMVLNYYNGLHPRKEKSKWIMHEYKCIVARLPPASTRNNNSDDMRLDDWVLCKIYQRGDSDTGGSRREIQVHLLENEILNNPQEVSNIQQCSSMTSMRLESENNQVEPISSEPPHAQLPENNQYHDILNNPQEVFSTDQCSSIMASMGLDHESENQVGPFSSEPPQTLLQFLENNYQYDHDILNNPQLQEVFITDQSSAQPQLQDISNNSDLEPNQLSCLNNIIWEPEPEYDQFELMSSNQNYDFLYMDPLLW</sequence>
<evidence type="ECO:0000313" key="6">
    <source>
        <dbReference type="EMBL" id="KAF8398369.1"/>
    </source>
</evidence>
<reference evidence="6 7" key="1">
    <citation type="submission" date="2020-04" db="EMBL/GenBank/DDBJ databases">
        <title>Plant Genome Project.</title>
        <authorList>
            <person name="Zhang R.-G."/>
        </authorList>
    </citation>
    <scope>NUCLEOTIDE SEQUENCE [LARGE SCALE GENOMIC DNA]</scope>
    <source>
        <strain evidence="6">YNK0</strain>
        <tissue evidence="6">Leaf</tissue>
    </source>
</reference>
<dbReference type="SUPFAM" id="SSF101941">
    <property type="entry name" value="NAC domain"/>
    <property type="match status" value="2"/>
</dbReference>
<dbReference type="Proteomes" id="UP000655225">
    <property type="component" value="Unassembled WGS sequence"/>
</dbReference>
<evidence type="ECO:0000256" key="2">
    <source>
        <dbReference type="ARBA" id="ARBA00023125"/>
    </source>
</evidence>
<keyword evidence="4" id="KW-0539">Nucleus</keyword>
<evidence type="ECO:0000313" key="7">
    <source>
        <dbReference type="Proteomes" id="UP000655225"/>
    </source>
</evidence>
<organism evidence="6 7">
    <name type="scientific">Tetracentron sinense</name>
    <name type="common">Spur-leaf</name>
    <dbReference type="NCBI Taxonomy" id="13715"/>
    <lineage>
        <taxon>Eukaryota</taxon>
        <taxon>Viridiplantae</taxon>
        <taxon>Streptophyta</taxon>
        <taxon>Embryophyta</taxon>
        <taxon>Tracheophyta</taxon>
        <taxon>Spermatophyta</taxon>
        <taxon>Magnoliopsida</taxon>
        <taxon>Trochodendrales</taxon>
        <taxon>Trochodendraceae</taxon>
        <taxon>Tetracentron</taxon>
    </lineage>
</organism>
<comment type="caution">
    <text evidence="6">The sequence shown here is derived from an EMBL/GenBank/DDBJ whole genome shotgun (WGS) entry which is preliminary data.</text>
</comment>
<gene>
    <name evidence="6" type="ORF">HHK36_017296</name>
</gene>
<dbReference type="Gene3D" id="2.170.150.80">
    <property type="entry name" value="NAC domain"/>
    <property type="match status" value="1"/>
</dbReference>
<dbReference type="GO" id="GO:0006355">
    <property type="term" value="P:regulation of DNA-templated transcription"/>
    <property type="evidence" value="ECO:0007669"/>
    <property type="project" value="InterPro"/>
</dbReference>
<dbReference type="PANTHER" id="PTHR31719">
    <property type="entry name" value="NAC TRANSCRIPTION FACTOR 56"/>
    <property type="match status" value="1"/>
</dbReference>
<evidence type="ECO:0000259" key="5">
    <source>
        <dbReference type="PROSITE" id="PS51005"/>
    </source>
</evidence>
<dbReference type="PANTHER" id="PTHR31719:SF179">
    <property type="entry name" value="OS08G0148400 PROTEIN"/>
    <property type="match status" value="1"/>
</dbReference>
<keyword evidence="1" id="KW-0805">Transcription regulation</keyword>
<dbReference type="PROSITE" id="PS51005">
    <property type="entry name" value="NAC"/>
    <property type="match status" value="1"/>
</dbReference>
<dbReference type="InterPro" id="IPR036093">
    <property type="entry name" value="NAC_dom_sf"/>
</dbReference>
<dbReference type="GO" id="GO:0003677">
    <property type="term" value="F:DNA binding"/>
    <property type="evidence" value="ECO:0007669"/>
    <property type="project" value="UniProtKB-KW"/>
</dbReference>
<evidence type="ECO:0000256" key="4">
    <source>
        <dbReference type="ARBA" id="ARBA00023242"/>
    </source>
</evidence>
<keyword evidence="2" id="KW-0238">DNA-binding</keyword>
<name>A0A834YZH3_TETSI</name>
<protein>
    <recommendedName>
        <fullName evidence="5">NAC domain-containing protein</fullName>
    </recommendedName>
</protein>
<dbReference type="AlphaFoldDB" id="A0A834YZH3"/>
<keyword evidence="3" id="KW-0804">Transcription</keyword>
<proteinExistence type="predicted"/>
<evidence type="ECO:0000256" key="3">
    <source>
        <dbReference type="ARBA" id="ARBA00023163"/>
    </source>
</evidence>
<evidence type="ECO:0000256" key="1">
    <source>
        <dbReference type="ARBA" id="ARBA00023015"/>
    </source>
</evidence>
<dbReference type="InterPro" id="IPR003441">
    <property type="entry name" value="NAC-dom"/>
</dbReference>
<dbReference type="Pfam" id="PF02365">
    <property type="entry name" value="NAM"/>
    <property type="match status" value="2"/>
</dbReference>
<dbReference type="EMBL" id="JABCRI010000011">
    <property type="protein sequence ID" value="KAF8398369.1"/>
    <property type="molecule type" value="Genomic_DNA"/>
</dbReference>
<feature type="domain" description="NAC" evidence="5">
    <location>
        <begin position="19"/>
        <end position="227"/>
    </location>
</feature>
<keyword evidence="7" id="KW-1185">Reference proteome</keyword>